<keyword evidence="3 4" id="KW-0456">Lyase</keyword>
<dbReference type="SUPFAM" id="SSF55248">
    <property type="entry name" value="PCD-like"/>
    <property type="match status" value="1"/>
</dbReference>
<organism evidence="5 6">
    <name type="scientific">Halomonas daqiaonensis</name>
    <dbReference type="NCBI Taxonomy" id="650850"/>
    <lineage>
        <taxon>Bacteria</taxon>
        <taxon>Pseudomonadati</taxon>
        <taxon>Pseudomonadota</taxon>
        <taxon>Gammaproteobacteria</taxon>
        <taxon>Oceanospirillales</taxon>
        <taxon>Halomonadaceae</taxon>
        <taxon>Halomonas</taxon>
    </lineage>
</organism>
<dbReference type="OrthoDB" id="5294615at2"/>
<dbReference type="RefSeq" id="WP_089710143.1">
    <property type="nucleotide sequence ID" value="NZ_FOBC01000002.1"/>
</dbReference>
<proteinExistence type="inferred from homology"/>
<dbReference type="GO" id="GO:0008124">
    <property type="term" value="F:4-alpha-hydroxytetrahydrobiopterin dehydratase activity"/>
    <property type="evidence" value="ECO:0007669"/>
    <property type="project" value="UniProtKB-UniRule"/>
</dbReference>
<sequence>MSQLSQQQCEACSIDAPRVTEEEIAEYRQEVPEWQIVDRNGIMQLERTFKFKDFVQALDFTQRVGEIAEQADHHPAILTEYGKVTVTWWSHKIKGLHRNDFILAARTDEVAK</sequence>
<dbReference type="InterPro" id="IPR050376">
    <property type="entry name" value="Pterin-4-alpha-carb_dehyd"/>
</dbReference>
<dbReference type="EMBL" id="FOBC01000002">
    <property type="protein sequence ID" value="SEK46805.1"/>
    <property type="molecule type" value="Genomic_DNA"/>
</dbReference>
<accession>A0A1H7HEY7</accession>
<dbReference type="Pfam" id="PF01329">
    <property type="entry name" value="Pterin_4a"/>
    <property type="match status" value="1"/>
</dbReference>
<dbReference type="Proteomes" id="UP000198807">
    <property type="component" value="Unassembled WGS sequence"/>
</dbReference>
<comment type="catalytic activity">
    <reaction evidence="1 4">
        <text>(4aS,6R)-4a-hydroxy-L-erythro-5,6,7,8-tetrahydrobiopterin = (6R)-L-erythro-6,7-dihydrobiopterin + H2O</text>
        <dbReference type="Rhea" id="RHEA:11920"/>
        <dbReference type="ChEBI" id="CHEBI:15377"/>
        <dbReference type="ChEBI" id="CHEBI:15642"/>
        <dbReference type="ChEBI" id="CHEBI:43120"/>
        <dbReference type="EC" id="4.2.1.96"/>
    </reaction>
</comment>
<comment type="similarity">
    <text evidence="2 4">Belongs to the pterin-4-alpha-carbinolamine dehydratase family.</text>
</comment>
<evidence type="ECO:0000313" key="6">
    <source>
        <dbReference type="Proteomes" id="UP000198807"/>
    </source>
</evidence>
<dbReference type="STRING" id="650850.SAMN04488129_102166"/>
<evidence type="ECO:0000256" key="1">
    <source>
        <dbReference type="ARBA" id="ARBA00001554"/>
    </source>
</evidence>
<protein>
    <recommendedName>
        <fullName evidence="4">Putative pterin-4-alpha-carbinolamine dehydratase</fullName>
        <shortName evidence="4">PHS</shortName>
        <ecNumber evidence="4">4.2.1.96</ecNumber>
    </recommendedName>
    <alternativeName>
        <fullName evidence="4">4-alpha-hydroxy-tetrahydropterin dehydratase</fullName>
    </alternativeName>
    <alternativeName>
        <fullName evidence="4">Pterin carbinolamine dehydratase</fullName>
        <shortName evidence="4">PCD</shortName>
    </alternativeName>
</protein>
<dbReference type="CDD" id="cd00913">
    <property type="entry name" value="PCD_DCoH_subfamily_a"/>
    <property type="match status" value="1"/>
</dbReference>
<evidence type="ECO:0000256" key="3">
    <source>
        <dbReference type="ARBA" id="ARBA00023239"/>
    </source>
</evidence>
<gene>
    <name evidence="5" type="ORF">SAMN04488129_102166</name>
</gene>
<dbReference type="PANTHER" id="PTHR42805">
    <property type="entry name" value="PTERIN-4-ALPHA-CARBINOLAMINE DEHYDRATASE-RELATED"/>
    <property type="match status" value="1"/>
</dbReference>
<evidence type="ECO:0000256" key="4">
    <source>
        <dbReference type="HAMAP-Rule" id="MF_00434"/>
    </source>
</evidence>
<reference evidence="6" key="1">
    <citation type="submission" date="2016-10" db="EMBL/GenBank/DDBJ databases">
        <authorList>
            <person name="Varghese N."/>
            <person name="Submissions S."/>
        </authorList>
    </citation>
    <scope>NUCLEOTIDE SEQUENCE [LARGE SCALE GENOMIC DNA]</scope>
    <source>
        <strain evidence="6">CGMCC 1.9150</strain>
    </source>
</reference>
<dbReference type="NCBIfam" id="NF002016">
    <property type="entry name" value="PRK00823.1-1"/>
    <property type="match status" value="1"/>
</dbReference>
<dbReference type="AlphaFoldDB" id="A0A1H7HEY7"/>
<dbReference type="Gene3D" id="3.30.1360.20">
    <property type="entry name" value="Transcriptional coactivator/pterin dehydratase"/>
    <property type="match status" value="1"/>
</dbReference>
<dbReference type="InterPro" id="IPR001533">
    <property type="entry name" value="Pterin_deHydtase"/>
</dbReference>
<dbReference type="EC" id="4.2.1.96" evidence="4"/>
<dbReference type="PANTHER" id="PTHR42805:SF1">
    <property type="entry name" value="PTERIN-4-ALPHA-CARBINOLAMINE DEHYDRATASE-RELATED"/>
    <property type="match status" value="1"/>
</dbReference>
<dbReference type="HAMAP" id="MF_00434">
    <property type="entry name" value="Pterin_4_alpha"/>
    <property type="match status" value="1"/>
</dbReference>
<evidence type="ECO:0000256" key="2">
    <source>
        <dbReference type="ARBA" id="ARBA00006472"/>
    </source>
</evidence>
<dbReference type="GO" id="GO:0006729">
    <property type="term" value="P:tetrahydrobiopterin biosynthetic process"/>
    <property type="evidence" value="ECO:0007669"/>
    <property type="project" value="InterPro"/>
</dbReference>
<name>A0A1H7HEY7_9GAMM</name>
<dbReference type="InterPro" id="IPR036428">
    <property type="entry name" value="PCD_sf"/>
</dbReference>
<keyword evidence="6" id="KW-1185">Reference proteome</keyword>
<evidence type="ECO:0000313" key="5">
    <source>
        <dbReference type="EMBL" id="SEK46805.1"/>
    </source>
</evidence>